<sequence>MMPLYAKKATAPLAGTLTPPGDKSISHRALIFGGLADGETVVEGLLVSADTTATRNAMVQLGASVTDEGDVLRIRGLGQAGLSAPSAPLDMGNSGTAMRLLAGVLAAQSFDSVLTGDASLNSRPMRRIMTPLAQMGANVEATEAGTAPLHIHGNPALKGIHYDSPVASAQIKSCVLLAGLFAQGESRVTEPRLSRDHTERMLPLFGVRMGEGAALQGPQGLTGAKVLVPSDPSSAAFLVAVASLVPGSDVTLRNVGLNPTRSAFFDAVKAMGGRIDIETVNDGSDGLEPVGDLRVRYNGRLKGIDLPPEWVPAMIDEIPILMALAATAQGRTRVTDAAELRVKESDRLAVMARGLECMGIELSERPDGVDVFGGEPCPARVEAENDHRCAMSFAVLGQLIEEGVLIDGADYIDTSYPGFSADMLSIGAQLERRDG</sequence>
<dbReference type="HAMAP" id="MF_00210">
    <property type="entry name" value="EPSP_synth"/>
    <property type="match status" value="1"/>
</dbReference>
<accession>A0A5N0TAU7</accession>
<evidence type="ECO:0000313" key="11">
    <source>
        <dbReference type="Proteomes" id="UP000325372"/>
    </source>
</evidence>
<dbReference type="PROSITE" id="PS00885">
    <property type="entry name" value="EPSP_SYNTHASE_2"/>
    <property type="match status" value="1"/>
</dbReference>
<feature type="binding site" evidence="8">
    <location>
        <position position="343"/>
    </location>
    <ligand>
        <name>3-phosphoshikimate</name>
        <dbReference type="ChEBI" id="CHEBI:145989"/>
    </ligand>
</feature>
<dbReference type="InterPro" id="IPR001986">
    <property type="entry name" value="Enolpyruvate_Tfrase_dom"/>
</dbReference>
<feature type="binding site" evidence="8">
    <location>
        <position position="95"/>
    </location>
    <ligand>
        <name>phosphoenolpyruvate</name>
        <dbReference type="ChEBI" id="CHEBI:58702"/>
    </ligand>
</feature>
<keyword evidence="4 8" id="KW-0028">Amino-acid biosynthesis</keyword>
<dbReference type="GO" id="GO:0009423">
    <property type="term" value="P:chorismate biosynthetic process"/>
    <property type="evidence" value="ECO:0007669"/>
    <property type="project" value="UniProtKB-UniRule"/>
</dbReference>
<keyword evidence="6 8" id="KW-0057">Aromatic amino acid biosynthesis</keyword>
<dbReference type="FunFam" id="3.65.10.10:FF:000005">
    <property type="entry name" value="3-phosphoshikimate 1-carboxyvinyltransferase"/>
    <property type="match status" value="1"/>
</dbReference>
<comment type="function">
    <text evidence="8">Catalyzes the transfer of the enolpyruvyl moiety of phosphoenolpyruvate (PEP) to the 5-hydroxyl of shikimate-3-phosphate (S3P) to produce enolpyruvyl shikimate-3-phosphate and inorganic phosphate.</text>
</comment>
<dbReference type="UniPathway" id="UPA00053">
    <property type="reaction ID" value="UER00089"/>
</dbReference>
<dbReference type="AlphaFoldDB" id="A0A5N0TAU7"/>
<comment type="pathway">
    <text evidence="1 8">Metabolic intermediate biosynthesis; chorismate biosynthesis; chorismate from D-erythrose 4-phosphate and phosphoenolpyruvate: step 6/7.</text>
</comment>
<dbReference type="PIRSF" id="PIRSF000505">
    <property type="entry name" value="EPSPS"/>
    <property type="match status" value="1"/>
</dbReference>
<dbReference type="CDD" id="cd01556">
    <property type="entry name" value="EPSP_synthase"/>
    <property type="match status" value="1"/>
</dbReference>
<evidence type="ECO:0000256" key="3">
    <source>
        <dbReference type="ARBA" id="ARBA00022490"/>
    </source>
</evidence>
<feature type="binding site" evidence="8">
    <location>
        <position position="347"/>
    </location>
    <ligand>
        <name>phosphoenolpyruvate</name>
        <dbReference type="ChEBI" id="CHEBI:58702"/>
    </ligand>
</feature>
<keyword evidence="3 8" id="KW-0963">Cytoplasm</keyword>
<dbReference type="GO" id="GO:0005737">
    <property type="term" value="C:cytoplasm"/>
    <property type="evidence" value="ECO:0007669"/>
    <property type="project" value="UniProtKB-SubCell"/>
</dbReference>
<gene>
    <name evidence="8 10" type="primary">aroA</name>
    <name evidence="10" type="ORF">F3N42_07780</name>
</gene>
<comment type="subcellular location">
    <subcellularLocation>
        <location evidence="8">Cytoplasm</location>
    </subcellularLocation>
</comment>
<evidence type="ECO:0000256" key="7">
    <source>
        <dbReference type="ARBA" id="ARBA00044633"/>
    </source>
</evidence>
<feature type="binding site" evidence="8">
    <location>
        <position position="388"/>
    </location>
    <ligand>
        <name>phosphoenolpyruvate</name>
        <dbReference type="ChEBI" id="CHEBI:58702"/>
    </ligand>
</feature>
<dbReference type="InterPro" id="IPR036968">
    <property type="entry name" value="Enolpyruvate_Tfrase_sf"/>
</dbReference>
<feature type="binding site" evidence="8">
    <location>
        <position position="170"/>
    </location>
    <ligand>
        <name>phosphoenolpyruvate</name>
        <dbReference type="ChEBI" id="CHEBI:58702"/>
    </ligand>
</feature>
<feature type="binding site" evidence="8">
    <location>
        <position position="168"/>
    </location>
    <ligand>
        <name>3-phosphoshikimate</name>
        <dbReference type="ChEBI" id="CHEBI:145989"/>
    </ligand>
</feature>
<reference evidence="10 11" key="1">
    <citation type="submission" date="2019-09" db="EMBL/GenBank/DDBJ databases">
        <title>Wenzhouxiangella sp. Genome sequencing and assembly.</title>
        <authorList>
            <person name="Zhang R."/>
        </authorList>
    </citation>
    <scope>NUCLEOTIDE SEQUENCE [LARGE SCALE GENOMIC DNA]</scope>
    <source>
        <strain evidence="10 11">W260</strain>
    </source>
</reference>
<dbReference type="Proteomes" id="UP000325372">
    <property type="component" value="Unassembled WGS sequence"/>
</dbReference>
<dbReference type="SUPFAM" id="SSF55205">
    <property type="entry name" value="EPT/RTPC-like"/>
    <property type="match status" value="1"/>
</dbReference>
<comment type="similarity">
    <text evidence="2 8">Belongs to the EPSP synthase family.</text>
</comment>
<evidence type="ECO:0000259" key="9">
    <source>
        <dbReference type="Pfam" id="PF00275"/>
    </source>
</evidence>
<evidence type="ECO:0000256" key="8">
    <source>
        <dbReference type="HAMAP-Rule" id="MF_00210"/>
    </source>
</evidence>
<feature type="binding site" evidence="8">
    <location>
        <position position="24"/>
    </location>
    <ligand>
        <name>3-phosphoshikimate</name>
        <dbReference type="ChEBI" id="CHEBI:145989"/>
    </ligand>
</feature>
<keyword evidence="5 8" id="KW-0808">Transferase</keyword>
<feature type="active site" description="Proton acceptor" evidence="8">
    <location>
        <position position="316"/>
    </location>
</feature>
<dbReference type="InterPro" id="IPR006264">
    <property type="entry name" value="EPSP_synthase"/>
</dbReference>
<feature type="domain" description="Enolpyruvate transferase" evidence="9">
    <location>
        <begin position="9"/>
        <end position="421"/>
    </location>
</feature>
<dbReference type="InterPro" id="IPR023193">
    <property type="entry name" value="EPSP_synthase_CS"/>
</dbReference>
<evidence type="ECO:0000256" key="5">
    <source>
        <dbReference type="ARBA" id="ARBA00022679"/>
    </source>
</evidence>
<protein>
    <recommendedName>
        <fullName evidence="8">3-phosphoshikimate 1-carboxyvinyltransferase</fullName>
        <ecNumber evidence="8">2.5.1.19</ecNumber>
    </recommendedName>
    <alternativeName>
        <fullName evidence="8">5-enolpyruvylshikimate-3-phosphate synthase</fullName>
        <shortName evidence="8">EPSP synthase</shortName>
        <shortName evidence="8">EPSPS</shortName>
    </alternativeName>
</protein>
<dbReference type="GO" id="GO:0008652">
    <property type="term" value="P:amino acid biosynthetic process"/>
    <property type="evidence" value="ECO:0007669"/>
    <property type="project" value="UniProtKB-KW"/>
</dbReference>
<organism evidence="10 11">
    <name type="scientific">Marinihelvus fidelis</name>
    <dbReference type="NCBI Taxonomy" id="2613842"/>
    <lineage>
        <taxon>Bacteria</taxon>
        <taxon>Pseudomonadati</taxon>
        <taxon>Pseudomonadota</taxon>
        <taxon>Gammaproteobacteria</taxon>
        <taxon>Chromatiales</taxon>
        <taxon>Wenzhouxiangellaceae</taxon>
        <taxon>Marinihelvus</taxon>
    </lineage>
</organism>
<evidence type="ECO:0000313" key="10">
    <source>
        <dbReference type="EMBL" id="KAA9132060.1"/>
    </source>
</evidence>
<feature type="binding site" evidence="8">
    <location>
        <position position="23"/>
    </location>
    <ligand>
        <name>phosphoenolpyruvate</name>
        <dbReference type="ChEBI" id="CHEBI:58702"/>
    </ligand>
</feature>
<evidence type="ECO:0000256" key="6">
    <source>
        <dbReference type="ARBA" id="ARBA00023141"/>
    </source>
</evidence>
<dbReference type="PROSITE" id="PS00104">
    <property type="entry name" value="EPSP_SYNTHASE_1"/>
    <property type="match status" value="1"/>
</dbReference>
<feature type="binding site" evidence="8">
    <location>
        <position position="23"/>
    </location>
    <ligand>
        <name>3-phosphoshikimate</name>
        <dbReference type="ChEBI" id="CHEBI:145989"/>
    </ligand>
</feature>
<feature type="binding site" evidence="8">
    <location>
        <position position="170"/>
    </location>
    <ligand>
        <name>3-phosphoshikimate</name>
        <dbReference type="ChEBI" id="CHEBI:145989"/>
    </ligand>
</feature>
<dbReference type="EC" id="2.5.1.19" evidence="8"/>
<dbReference type="GO" id="GO:0009073">
    <property type="term" value="P:aromatic amino acid family biosynthetic process"/>
    <property type="evidence" value="ECO:0007669"/>
    <property type="project" value="UniProtKB-KW"/>
</dbReference>
<dbReference type="Gene3D" id="3.65.10.10">
    <property type="entry name" value="Enolpyruvate transferase domain"/>
    <property type="match status" value="2"/>
</dbReference>
<evidence type="ECO:0000256" key="2">
    <source>
        <dbReference type="ARBA" id="ARBA00009948"/>
    </source>
</evidence>
<dbReference type="PANTHER" id="PTHR21090">
    <property type="entry name" value="AROM/DEHYDROQUINATE SYNTHASE"/>
    <property type="match status" value="1"/>
</dbReference>
<comment type="catalytic activity">
    <reaction evidence="7">
        <text>3-phosphoshikimate + phosphoenolpyruvate = 5-O-(1-carboxyvinyl)-3-phosphoshikimate + phosphate</text>
        <dbReference type="Rhea" id="RHEA:21256"/>
        <dbReference type="ChEBI" id="CHEBI:43474"/>
        <dbReference type="ChEBI" id="CHEBI:57701"/>
        <dbReference type="ChEBI" id="CHEBI:58702"/>
        <dbReference type="ChEBI" id="CHEBI:145989"/>
        <dbReference type="EC" id="2.5.1.19"/>
    </reaction>
    <physiologicalReaction direction="left-to-right" evidence="7">
        <dbReference type="Rhea" id="RHEA:21257"/>
    </physiologicalReaction>
</comment>
<dbReference type="EMBL" id="VYXP01000004">
    <property type="protein sequence ID" value="KAA9132060.1"/>
    <property type="molecule type" value="Genomic_DNA"/>
</dbReference>
<evidence type="ECO:0000256" key="4">
    <source>
        <dbReference type="ARBA" id="ARBA00022605"/>
    </source>
</evidence>
<comment type="caution">
    <text evidence="10">The sequence shown here is derived from an EMBL/GenBank/DDBJ whole genome shotgun (WGS) entry which is preliminary data.</text>
</comment>
<comment type="subunit">
    <text evidence="8">Monomer.</text>
</comment>
<name>A0A5N0TAU7_9GAMM</name>
<feature type="binding site" evidence="8">
    <location>
        <position position="316"/>
    </location>
    <ligand>
        <name>3-phosphoshikimate</name>
        <dbReference type="ChEBI" id="CHEBI:145989"/>
    </ligand>
</feature>
<dbReference type="Pfam" id="PF00275">
    <property type="entry name" value="EPSP_synthase"/>
    <property type="match status" value="1"/>
</dbReference>
<dbReference type="GO" id="GO:0003866">
    <property type="term" value="F:3-phosphoshikimate 1-carboxyvinyltransferase activity"/>
    <property type="evidence" value="ECO:0007669"/>
    <property type="project" value="UniProtKB-UniRule"/>
</dbReference>
<dbReference type="NCBIfam" id="TIGR01356">
    <property type="entry name" value="aroA"/>
    <property type="match status" value="1"/>
</dbReference>
<dbReference type="PANTHER" id="PTHR21090:SF5">
    <property type="entry name" value="PENTAFUNCTIONAL AROM POLYPEPTIDE"/>
    <property type="match status" value="1"/>
</dbReference>
<comment type="caution">
    <text evidence="8">Lacks conserved residue(s) required for the propagation of feature annotation.</text>
</comment>
<evidence type="ECO:0000256" key="1">
    <source>
        <dbReference type="ARBA" id="ARBA00004811"/>
    </source>
</evidence>
<keyword evidence="11" id="KW-1185">Reference proteome</keyword>
<feature type="binding site" evidence="8">
    <location>
        <position position="28"/>
    </location>
    <ligand>
        <name>3-phosphoshikimate</name>
        <dbReference type="ChEBI" id="CHEBI:145989"/>
    </ligand>
</feature>
<dbReference type="InterPro" id="IPR013792">
    <property type="entry name" value="RNA3'P_cycl/enolpyr_Trfase_a/b"/>
</dbReference>
<feature type="binding site" evidence="8">
    <location>
        <position position="123"/>
    </location>
    <ligand>
        <name>phosphoenolpyruvate</name>
        <dbReference type="ChEBI" id="CHEBI:58702"/>
    </ligand>
</feature>
<proteinExistence type="inferred from homology"/>